<proteinExistence type="predicted"/>
<dbReference type="AlphaFoldDB" id="A0A2N8SW32"/>
<gene>
    <name evidence="1" type="ORF">CXL00_07060</name>
</gene>
<dbReference type="NCBIfam" id="NF041109">
    <property type="entry name" value="VF_TspB_C_term"/>
    <property type="match status" value="1"/>
</dbReference>
<dbReference type="EMBL" id="POUW01000002">
    <property type="protein sequence ID" value="PNG06679.1"/>
    <property type="molecule type" value="Genomic_DNA"/>
</dbReference>
<evidence type="ECO:0000313" key="2">
    <source>
        <dbReference type="Proteomes" id="UP000235897"/>
    </source>
</evidence>
<protein>
    <submittedName>
        <fullName evidence="1">Uncharacterized protein</fullName>
    </submittedName>
</protein>
<evidence type="ECO:0000313" key="1">
    <source>
        <dbReference type="EMBL" id="PNG06679.1"/>
    </source>
</evidence>
<accession>A0A2N8SW32</accession>
<dbReference type="Proteomes" id="UP000235897">
    <property type="component" value="Unassembled WGS sequence"/>
</dbReference>
<name>A0A2N8SW32_STUST</name>
<organism evidence="1 2">
    <name type="scientific">Stutzerimonas stutzeri</name>
    <name type="common">Pseudomonas stutzeri</name>
    <dbReference type="NCBI Taxonomy" id="316"/>
    <lineage>
        <taxon>Bacteria</taxon>
        <taxon>Pseudomonadati</taxon>
        <taxon>Pseudomonadota</taxon>
        <taxon>Gammaproteobacteria</taxon>
        <taxon>Pseudomonadales</taxon>
        <taxon>Pseudomonadaceae</taxon>
        <taxon>Stutzerimonas</taxon>
    </lineage>
</organism>
<reference evidence="1 2" key="1">
    <citation type="submission" date="2018-01" db="EMBL/GenBank/DDBJ databases">
        <title>Denitrification phenotypes of diverse strains of Pseudomonas stutzeri.</title>
        <authorList>
            <person name="Milligan D.A."/>
            <person name="Bergaust L."/>
            <person name="Bakken L.R."/>
            <person name="Frostegard A."/>
        </authorList>
    </citation>
    <scope>NUCLEOTIDE SEQUENCE [LARGE SCALE GENOMIC DNA]</scope>
    <source>
        <strain evidence="1 2">28a3</strain>
    </source>
</reference>
<comment type="caution">
    <text evidence="1">The sequence shown here is derived from an EMBL/GenBank/DDBJ whole genome shotgun (WGS) entry which is preliminary data.</text>
</comment>
<sequence>MLAGPTEADLKKLADQKAKAIADQEVIQQEFSTDVAGLMSDFNQGVGSGSRQGSCMPDEEFTVMGKRFVLPISKACPYLALLRYAVIAMAYLGAARIVSRAI</sequence>